<name>A0ABS5RRK0_9HYPH</name>
<proteinExistence type="predicted"/>
<sequence length="258" mass="28518">MLPSSPAFLATLPTRDILGTPVAALGWQEAIDLLDRAVSEKRFTRVGFMNAHNANLTAGNTRYAAILRDFVVLPDGIGVDIASSVLHGSAFPANLNGTDFVPDWLVKAKTPMTVALLGASRKSAESAVVYFTKLAPQHRYVFIHDGFFDKKQEQTILADLAALKPDVLFVAMGVPRQELWIADHLTADHCTLPIAVGALFDLVSGAVPRAPVMVRNMRMEWVYRLAVEPRRLFRRYVLGVPAFLWRVMRQRLPLGGRS</sequence>
<comment type="caution">
    <text evidence="3">The sequence shown here is derived from an EMBL/GenBank/DDBJ whole genome shotgun (WGS) entry which is preliminary data.</text>
</comment>
<keyword evidence="1" id="KW-0328">Glycosyltransferase</keyword>
<evidence type="ECO:0000313" key="4">
    <source>
        <dbReference type="Proteomes" id="UP001297272"/>
    </source>
</evidence>
<dbReference type="PANTHER" id="PTHR34136">
    <property type="match status" value="1"/>
</dbReference>
<accession>A0ABS5RRK0</accession>
<keyword evidence="2" id="KW-0808">Transferase</keyword>
<dbReference type="CDD" id="cd06533">
    <property type="entry name" value="Glyco_transf_WecG_TagA"/>
    <property type="match status" value="1"/>
</dbReference>
<organism evidence="3 4">
    <name type="scientific">Tianweitania aestuarii</name>
    <dbReference type="NCBI Taxonomy" id="2814886"/>
    <lineage>
        <taxon>Bacteria</taxon>
        <taxon>Pseudomonadati</taxon>
        <taxon>Pseudomonadota</taxon>
        <taxon>Alphaproteobacteria</taxon>
        <taxon>Hyphomicrobiales</taxon>
        <taxon>Phyllobacteriaceae</taxon>
        <taxon>Tianweitania</taxon>
    </lineage>
</organism>
<reference evidence="3 4" key="1">
    <citation type="submission" date="2021-03" db="EMBL/GenBank/DDBJ databases">
        <title>Tianweitania aestuarii sp. nov., isolated from a tidal flat.</title>
        <authorList>
            <person name="Park S."/>
            <person name="Yoon J.-H."/>
        </authorList>
    </citation>
    <scope>NUCLEOTIDE SEQUENCE [LARGE SCALE GENOMIC DNA]</scope>
    <source>
        <strain evidence="3 4">BSSL-BM11</strain>
    </source>
</reference>
<protein>
    <submittedName>
        <fullName evidence="3">WecB/TagA/CpsF family glycosyltransferase</fullName>
    </submittedName>
</protein>
<dbReference type="InterPro" id="IPR004629">
    <property type="entry name" value="WecG_TagA_CpsF"/>
</dbReference>
<evidence type="ECO:0000256" key="1">
    <source>
        <dbReference type="ARBA" id="ARBA00022676"/>
    </source>
</evidence>
<dbReference type="Proteomes" id="UP001297272">
    <property type="component" value="Unassembled WGS sequence"/>
</dbReference>
<dbReference type="EMBL" id="JAFMNX010000001">
    <property type="protein sequence ID" value="MBS9719420.1"/>
    <property type="molecule type" value="Genomic_DNA"/>
</dbReference>
<gene>
    <name evidence="3" type="ORF">JYU29_01825</name>
</gene>
<evidence type="ECO:0000256" key="2">
    <source>
        <dbReference type="ARBA" id="ARBA00022679"/>
    </source>
</evidence>
<dbReference type="NCBIfam" id="TIGR00696">
    <property type="entry name" value="wecG_tagA_cpsF"/>
    <property type="match status" value="1"/>
</dbReference>
<keyword evidence="4" id="KW-1185">Reference proteome</keyword>
<dbReference type="PANTHER" id="PTHR34136:SF1">
    <property type="entry name" value="UDP-N-ACETYL-D-MANNOSAMINURONIC ACID TRANSFERASE"/>
    <property type="match status" value="1"/>
</dbReference>
<dbReference type="Pfam" id="PF03808">
    <property type="entry name" value="Glyco_tran_WecG"/>
    <property type="match status" value="1"/>
</dbReference>
<evidence type="ECO:0000313" key="3">
    <source>
        <dbReference type="EMBL" id="MBS9719420.1"/>
    </source>
</evidence>